<dbReference type="EMBL" id="SRLO01001714">
    <property type="protein sequence ID" value="TNN35755.1"/>
    <property type="molecule type" value="Genomic_DNA"/>
</dbReference>
<accession>A0A4Z2F3Q4</accession>
<name>A0A4Z2F3Q4_9TELE</name>
<keyword evidence="2" id="KW-1185">Reference proteome</keyword>
<protein>
    <submittedName>
        <fullName evidence="1">Uncharacterized protein</fullName>
    </submittedName>
</protein>
<proteinExistence type="predicted"/>
<evidence type="ECO:0000313" key="1">
    <source>
        <dbReference type="EMBL" id="TNN35755.1"/>
    </source>
</evidence>
<sequence length="73" mass="8070">MTEEGKVWVQITGVAADGLKSRRLVSTNASPLQWERTFPGEAAVYLKGFESRVRCVLRNVLSGNKGFPTFVVN</sequence>
<dbReference type="AlphaFoldDB" id="A0A4Z2F3Q4"/>
<organism evidence="1 2">
    <name type="scientific">Liparis tanakae</name>
    <name type="common">Tanaka's snailfish</name>
    <dbReference type="NCBI Taxonomy" id="230148"/>
    <lineage>
        <taxon>Eukaryota</taxon>
        <taxon>Metazoa</taxon>
        <taxon>Chordata</taxon>
        <taxon>Craniata</taxon>
        <taxon>Vertebrata</taxon>
        <taxon>Euteleostomi</taxon>
        <taxon>Actinopterygii</taxon>
        <taxon>Neopterygii</taxon>
        <taxon>Teleostei</taxon>
        <taxon>Neoteleostei</taxon>
        <taxon>Acanthomorphata</taxon>
        <taxon>Eupercaria</taxon>
        <taxon>Perciformes</taxon>
        <taxon>Cottioidei</taxon>
        <taxon>Cottales</taxon>
        <taxon>Liparidae</taxon>
        <taxon>Liparis</taxon>
    </lineage>
</organism>
<evidence type="ECO:0000313" key="2">
    <source>
        <dbReference type="Proteomes" id="UP000314294"/>
    </source>
</evidence>
<reference evidence="1 2" key="1">
    <citation type="submission" date="2019-03" db="EMBL/GenBank/DDBJ databases">
        <title>First draft genome of Liparis tanakae, snailfish: a comprehensive survey of snailfish specific genes.</title>
        <authorList>
            <person name="Kim W."/>
            <person name="Song I."/>
            <person name="Jeong J.-H."/>
            <person name="Kim D."/>
            <person name="Kim S."/>
            <person name="Ryu S."/>
            <person name="Song J.Y."/>
            <person name="Lee S.K."/>
        </authorList>
    </citation>
    <scope>NUCLEOTIDE SEQUENCE [LARGE SCALE GENOMIC DNA]</scope>
    <source>
        <tissue evidence="1">Muscle</tissue>
    </source>
</reference>
<gene>
    <name evidence="1" type="ORF">EYF80_054083</name>
</gene>
<comment type="caution">
    <text evidence="1">The sequence shown here is derived from an EMBL/GenBank/DDBJ whole genome shotgun (WGS) entry which is preliminary data.</text>
</comment>
<dbReference type="Proteomes" id="UP000314294">
    <property type="component" value="Unassembled WGS sequence"/>
</dbReference>